<accession>A0A2S5AFQ7</accession>
<dbReference type="Pfam" id="PF02837">
    <property type="entry name" value="Glyco_hydro_2_N"/>
    <property type="match status" value="1"/>
</dbReference>
<gene>
    <name evidence="5" type="ORF">C3L50_02240</name>
</gene>
<dbReference type="PANTHER" id="PTHR22901:SF0">
    <property type="entry name" value="SIALATE O-ACETYLESTERASE"/>
    <property type="match status" value="1"/>
</dbReference>
<dbReference type="OrthoDB" id="9816001at2"/>
<dbReference type="GO" id="GO:0001681">
    <property type="term" value="F:sialate O-acetylesterase activity"/>
    <property type="evidence" value="ECO:0007669"/>
    <property type="project" value="InterPro"/>
</dbReference>
<dbReference type="Proteomes" id="UP000237310">
    <property type="component" value="Unassembled WGS sequence"/>
</dbReference>
<dbReference type="SUPFAM" id="SSF52266">
    <property type="entry name" value="SGNH hydrolase"/>
    <property type="match status" value="1"/>
</dbReference>
<dbReference type="GO" id="GO:0004553">
    <property type="term" value="F:hydrolase activity, hydrolyzing O-glycosyl compounds"/>
    <property type="evidence" value="ECO:0007669"/>
    <property type="project" value="InterPro"/>
</dbReference>
<dbReference type="Gene3D" id="3.40.50.1110">
    <property type="entry name" value="SGNH hydrolase"/>
    <property type="match status" value="1"/>
</dbReference>
<dbReference type="Gene3D" id="2.60.120.260">
    <property type="entry name" value="Galactose-binding domain-like"/>
    <property type="match status" value="1"/>
</dbReference>
<feature type="domain" description="Sialate O-acetylesterase" evidence="4">
    <location>
        <begin position="403"/>
        <end position="524"/>
    </location>
</feature>
<dbReference type="InterPro" id="IPR039329">
    <property type="entry name" value="SIAE"/>
</dbReference>
<dbReference type="Pfam" id="PF03629">
    <property type="entry name" value="SASA"/>
    <property type="match status" value="2"/>
</dbReference>
<dbReference type="AlphaFoldDB" id="A0A2S5AFQ7"/>
<dbReference type="RefSeq" id="WP_103804505.1">
    <property type="nucleotide sequence ID" value="NZ_PQVG01000001.1"/>
</dbReference>
<dbReference type="InterPro" id="IPR006104">
    <property type="entry name" value="Glyco_hydro_2_N"/>
</dbReference>
<dbReference type="PANTHER" id="PTHR22901">
    <property type="entry name" value="SIALATE O-ACETYLESTERASE"/>
    <property type="match status" value="1"/>
</dbReference>
<dbReference type="InterPro" id="IPR008979">
    <property type="entry name" value="Galactose-bd-like_sf"/>
</dbReference>
<sequence>MNKLKIAVIVMFFIQSNGVFSQIKLPKLISDGVVLQRNEKVKIWGWASPNEKITLNFKSKNYLTEADKEGNWAILLPAQKAGGPYEMVLKASNEIKVKDILFGDVWICSGQSNMELPMERVKEKYGEIIKKSKNDNIRQFLVPDKYDFKQPQTDLDSGNWLSANPENVLQFSAVAYFFAKEINEKTQVPIGLINTALGGSPVESWMSERALKAFPKAFDEAQKFKNDDLIKQIEDSDKKRNDDWYAFVNASDKGLLDKNEQWNQANIDDNNWSKMAIPGYWAEQSIGKVNGAVWFRKEINVPKSMVGKPAKLFMGRIVDQDFVYVNGEFVGTTGYQYPPRRYEVKSTVLKEGKNTIAVRVINNSGSGGFVLEKPYYLAVGNDTIDLKGEWKYKLGIEMKPLQGPTFIRWKPEGLYNAMIAPLLNLKIKGVLWYQGESNTGNPFGYKEAFSTMITDWRTKWGQGNFLFLFVQLTNYMEEYPEPRESNWAALRQSQLETLSVPNTGMAVTIDVGEWNDIHPLNKEAVGHRLALLARKMTYGETKITASSPMPSTATFENDKAIISFANVGGGLTIKKGTELKSFAISNDGIHFVWAKAKISGNKVEVWNEKISNPTVVRYAWDNNPAAANLFSKEGLPATPFEVKKK</sequence>
<evidence type="ECO:0000256" key="2">
    <source>
        <dbReference type="ARBA" id="ARBA00022801"/>
    </source>
</evidence>
<evidence type="ECO:0000313" key="6">
    <source>
        <dbReference type="Proteomes" id="UP000237310"/>
    </source>
</evidence>
<dbReference type="InterPro" id="IPR005181">
    <property type="entry name" value="SASA"/>
</dbReference>
<protein>
    <submittedName>
        <fullName evidence="5">Sialate O-acetylesterase</fullName>
    </submittedName>
</protein>
<reference evidence="5 6" key="1">
    <citation type="submission" date="2018-01" db="EMBL/GenBank/DDBJ databases">
        <authorList>
            <person name="Gaut B.S."/>
            <person name="Morton B.R."/>
            <person name="Clegg M.T."/>
            <person name="Duvall M.R."/>
        </authorList>
    </citation>
    <scope>NUCLEOTIDE SEQUENCE [LARGE SCALE GENOMIC DNA]</scope>
    <source>
        <strain evidence="5 6">HR-AY</strain>
    </source>
</reference>
<proteinExistence type="inferred from homology"/>
<dbReference type="GO" id="GO:0005975">
    <property type="term" value="P:carbohydrate metabolic process"/>
    <property type="evidence" value="ECO:0007669"/>
    <property type="project" value="InterPro"/>
</dbReference>
<evidence type="ECO:0000256" key="1">
    <source>
        <dbReference type="ARBA" id="ARBA00007401"/>
    </source>
</evidence>
<feature type="domain" description="Sialate O-acetylesterase" evidence="4">
    <location>
        <begin position="104"/>
        <end position="226"/>
    </location>
</feature>
<comment type="similarity">
    <text evidence="1">Belongs to the glycosyl hydrolase 2 family.</text>
</comment>
<organism evidence="5 6">
    <name type="scientific">Flavobacterium alvei</name>
    <dbReference type="NCBI Taxonomy" id="2080416"/>
    <lineage>
        <taxon>Bacteria</taxon>
        <taxon>Pseudomonadati</taxon>
        <taxon>Bacteroidota</taxon>
        <taxon>Flavobacteriia</taxon>
        <taxon>Flavobacteriales</taxon>
        <taxon>Flavobacteriaceae</taxon>
        <taxon>Flavobacterium</taxon>
    </lineage>
</organism>
<keyword evidence="6" id="KW-1185">Reference proteome</keyword>
<evidence type="ECO:0000313" key="5">
    <source>
        <dbReference type="EMBL" id="POY41366.1"/>
    </source>
</evidence>
<evidence type="ECO:0000259" key="4">
    <source>
        <dbReference type="Pfam" id="PF03629"/>
    </source>
</evidence>
<dbReference type="SUPFAM" id="SSF49785">
    <property type="entry name" value="Galactose-binding domain-like"/>
    <property type="match status" value="1"/>
</dbReference>
<feature type="domain" description="Glycosyl hydrolases family 2 sugar binding" evidence="3">
    <location>
        <begin position="260"/>
        <end position="367"/>
    </location>
</feature>
<evidence type="ECO:0000259" key="3">
    <source>
        <dbReference type="Pfam" id="PF02837"/>
    </source>
</evidence>
<dbReference type="EMBL" id="PQVG01000001">
    <property type="protein sequence ID" value="POY41366.1"/>
    <property type="molecule type" value="Genomic_DNA"/>
</dbReference>
<name>A0A2S5AFQ7_9FLAO</name>
<dbReference type="InterPro" id="IPR036514">
    <property type="entry name" value="SGNH_hydro_sf"/>
</dbReference>
<comment type="caution">
    <text evidence="5">The sequence shown here is derived from an EMBL/GenBank/DDBJ whole genome shotgun (WGS) entry which is preliminary data.</text>
</comment>
<keyword evidence="2" id="KW-0378">Hydrolase</keyword>